<comment type="caution">
    <text evidence="1">The sequence shown here is derived from an EMBL/GenBank/DDBJ whole genome shotgun (WGS) entry which is preliminary data.</text>
</comment>
<evidence type="ECO:0000313" key="1">
    <source>
        <dbReference type="EMBL" id="MCP2169598.1"/>
    </source>
</evidence>
<proteinExistence type="predicted"/>
<dbReference type="Proteomes" id="UP001206128">
    <property type="component" value="Unassembled WGS sequence"/>
</dbReference>
<organism evidence="1 2">
    <name type="scientific">Goodfellowiella coeruleoviolacea</name>
    <dbReference type="NCBI Taxonomy" id="334858"/>
    <lineage>
        <taxon>Bacteria</taxon>
        <taxon>Bacillati</taxon>
        <taxon>Actinomycetota</taxon>
        <taxon>Actinomycetes</taxon>
        <taxon>Pseudonocardiales</taxon>
        <taxon>Pseudonocardiaceae</taxon>
        <taxon>Goodfellowiella</taxon>
    </lineage>
</organism>
<name>A0AAE3KP95_9PSEU</name>
<gene>
    <name evidence="1" type="ORF">LX83_006484</name>
</gene>
<accession>A0AAE3KP95</accession>
<reference evidence="1" key="1">
    <citation type="submission" date="2022-06" db="EMBL/GenBank/DDBJ databases">
        <title>Genomic Encyclopedia of Archaeal and Bacterial Type Strains, Phase II (KMG-II): from individual species to whole genera.</title>
        <authorList>
            <person name="Goeker M."/>
        </authorList>
    </citation>
    <scope>NUCLEOTIDE SEQUENCE</scope>
    <source>
        <strain evidence="1">DSM 43935</strain>
    </source>
</reference>
<dbReference type="RefSeq" id="WP_253778557.1">
    <property type="nucleotide sequence ID" value="NZ_JAMTCK010000019.1"/>
</dbReference>
<dbReference type="EMBL" id="JAMTCK010000019">
    <property type="protein sequence ID" value="MCP2169598.1"/>
    <property type="molecule type" value="Genomic_DNA"/>
</dbReference>
<keyword evidence="2" id="KW-1185">Reference proteome</keyword>
<sequence>MHGFTSYYWDVDDLSQEADQRAWTVVNKADDVGELLTAYQAMLHSDDVVARGIALDQYHYAQAQWRWGVHNPLAALEDDIAACAREVLATAPDPGAPDHDWPVVLAAWASALGALWHLGEDTDLPRILDVLDATVARGDEDGATDVLAGAFQAVRGCLESADEVTGRQAGQRLAALFTNENLPVSLRTSALGPFTAGQRTAAKLGQENALVALLHHPDLQLAGRAATALAGRDPHDALVREVVQTWPADADAASTVRRMIRAADNLAQARKTLAAVNSEPPPGPAELISAARELRNQGDPADLEPLMAAWNTDTTDTDLANAVSQALRRHLDDADDPTCHRIGARLAELASDETLPIEVRLAAIAPFFTGKLGHEDALVALLRHPDLRLSTQAAWVLVDVEQHVPLVREIAATWPADAPDPADRVRAELEND</sequence>
<protein>
    <submittedName>
        <fullName evidence="1">Uncharacterized protein</fullName>
    </submittedName>
</protein>
<dbReference type="AlphaFoldDB" id="A0AAE3KP95"/>
<evidence type="ECO:0000313" key="2">
    <source>
        <dbReference type="Proteomes" id="UP001206128"/>
    </source>
</evidence>